<keyword evidence="2" id="KW-1185">Reference proteome</keyword>
<organism evidence="1 2">
    <name type="scientific">Cyanobium gracile UHCC 0139</name>
    <dbReference type="NCBI Taxonomy" id="3110308"/>
    <lineage>
        <taxon>Bacteria</taxon>
        <taxon>Bacillati</taxon>
        <taxon>Cyanobacteriota</taxon>
        <taxon>Cyanophyceae</taxon>
        <taxon>Synechococcales</taxon>
        <taxon>Prochlorococcaceae</taxon>
        <taxon>Cyanobium</taxon>
    </lineage>
</organism>
<protein>
    <submittedName>
        <fullName evidence="1">DUF1824 family protein</fullName>
    </submittedName>
</protein>
<dbReference type="RefSeq" id="WP_323306024.1">
    <property type="nucleotide sequence ID" value="NZ_JAYGHX010000007.1"/>
</dbReference>
<dbReference type="Gene3D" id="3.30.360.10">
    <property type="entry name" value="Dihydrodipicolinate Reductase, domain 2"/>
    <property type="match status" value="1"/>
</dbReference>
<accession>A0ABU5RWB0</accession>
<reference evidence="1 2" key="1">
    <citation type="submission" date="2023-12" db="EMBL/GenBank/DDBJ databases">
        <title>Baltic Sea Cyanobacteria.</title>
        <authorList>
            <person name="Delbaje E."/>
            <person name="Fewer D.P."/>
            <person name="Shishido T.K."/>
        </authorList>
    </citation>
    <scope>NUCLEOTIDE SEQUENCE [LARGE SCALE GENOMIC DNA]</scope>
    <source>
        <strain evidence="1 2">UHCC 0139</strain>
    </source>
</reference>
<dbReference type="EMBL" id="JAYGHX010000007">
    <property type="protein sequence ID" value="MEA5392063.1"/>
    <property type="molecule type" value="Genomic_DNA"/>
</dbReference>
<dbReference type="InterPro" id="IPR014953">
    <property type="entry name" value="DUF1824"/>
</dbReference>
<evidence type="ECO:0000313" key="1">
    <source>
        <dbReference type="EMBL" id="MEA5392063.1"/>
    </source>
</evidence>
<gene>
    <name evidence="1" type="ORF">VB738_12420</name>
</gene>
<evidence type="ECO:0000313" key="2">
    <source>
        <dbReference type="Proteomes" id="UP001304461"/>
    </source>
</evidence>
<dbReference type="SUPFAM" id="SSF160532">
    <property type="entry name" value="Ava3019-like"/>
    <property type="match status" value="1"/>
</dbReference>
<dbReference type="Proteomes" id="UP001304461">
    <property type="component" value="Unassembled WGS sequence"/>
</dbReference>
<sequence>MTTDLPTSGLAGLRGLRTAPSLDAETGALLRQELSTRLGACAWFTIGIMAPSAVAALTALRQLEAVQGWSALQQGDPGEGQPGPVFLKGNQRTGLLHLRHEEGLGEGILITGHDASDPAAEDTWGPLPLDLFA</sequence>
<comment type="caution">
    <text evidence="1">The sequence shown here is derived from an EMBL/GenBank/DDBJ whole genome shotgun (WGS) entry which is preliminary data.</text>
</comment>
<dbReference type="Pfam" id="PF08854">
    <property type="entry name" value="DUF1824"/>
    <property type="match status" value="1"/>
</dbReference>
<name>A0ABU5RWB0_9CYAN</name>
<proteinExistence type="predicted"/>